<sequence length="662" mass="76183">MDSKLYVGEVTHERFHPVGHQLRYRLYVYALDLAELERLDRRLPLFGYNRPRPVSLHDRDYLAPKAGTIRQKLEAALAAHIPAADLAQVIMVTSPRLLGRAFNPVSFYYCFDSGRELTAVVAEVNNTFGEKHVYVLPGDGGAHEGFPAHYRANKTFHVSPFNTMDGTYSFQLSDIRREMDIRIDLHREGRHILQACLKGAPRPLTPLSHLKTVLRHPLQPRLTIPRIYWEAFKLYFQRKLDYHDKPVPQSPMTVRRLPPTTVQRYCTKLMLDVLSRSGKGHLQMTLPDGTVRAFGDEKEEIQARLSVNDHRFFSRVVLGSDIGLGESYMAAEWETEDIAAVIDFFIRNRNRLNDGDFKESILTRLLEKLRFLTQANTLAGSRRNIGRHYDLSNDFFQTFLDESMAYSCAIFKNDGDSLETAQKNKYHAIMDKARLAADDHLLEIGCGWGGFAIEAVRRTGCRVTGITISKEQYSMARQRVREAGLQDRIRILFRDYRKMYGRFDKIVSIEMLEAVGHAYFGTFFRQLDRLLAPNGIAVIQTITIPDQRYEVYRKSHDWIQKHIFPGGLLPSLTVLTRAMTRHSSLMIDHAENIGNHYATTLAHWHRRFNSNRDRVAQLGFDRTFQRKWAYYLGSCEAGFRQRVLGNLQLVLTREGNAKLTAS</sequence>
<name>A0A5K7ZCV2_9BACT</name>
<accession>A0A5K7ZCV2</accession>
<dbReference type="Proteomes" id="UP000427769">
    <property type="component" value="Chromosome"/>
</dbReference>
<organism evidence="1 2">
    <name type="scientific">Desulfosarcina widdelii</name>
    <dbReference type="NCBI Taxonomy" id="947919"/>
    <lineage>
        <taxon>Bacteria</taxon>
        <taxon>Pseudomonadati</taxon>
        <taxon>Thermodesulfobacteriota</taxon>
        <taxon>Desulfobacteria</taxon>
        <taxon>Desulfobacterales</taxon>
        <taxon>Desulfosarcinaceae</taxon>
        <taxon>Desulfosarcina</taxon>
    </lineage>
</organism>
<dbReference type="PANTHER" id="PTHR43667">
    <property type="entry name" value="CYCLOPROPANE-FATTY-ACYL-PHOSPHOLIPID SYNTHASE"/>
    <property type="match status" value="1"/>
</dbReference>
<dbReference type="KEGG" id="dwd:DSCW_60670"/>
<dbReference type="CDD" id="cd02440">
    <property type="entry name" value="AdoMet_MTases"/>
    <property type="match status" value="1"/>
</dbReference>
<dbReference type="InterPro" id="IPR050723">
    <property type="entry name" value="CFA/CMAS"/>
</dbReference>
<dbReference type="AlphaFoldDB" id="A0A5K7ZCV2"/>
<reference evidence="1 2" key="1">
    <citation type="submission" date="2019-11" db="EMBL/GenBank/DDBJ databases">
        <title>Comparative genomics of hydrocarbon-degrading Desulfosarcina strains.</title>
        <authorList>
            <person name="Watanabe M."/>
            <person name="Kojima H."/>
            <person name="Fukui M."/>
        </authorList>
    </citation>
    <scope>NUCLEOTIDE SEQUENCE [LARGE SCALE GENOMIC DNA]</scope>
    <source>
        <strain evidence="1 2">PP31</strain>
    </source>
</reference>
<protein>
    <recommendedName>
        <fullName evidence="3">Cyclopropane-fatty-acyl-phospholipid synthase</fullName>
    </recommendedName>
</protein>
<keyword evidence="2" id="KW-1185">Reference proteome</keyword>
<evidence type="ECO:0008006" key="3">
    <source>
        <dbReference type="Google" id="ProtNLM"/>
    </source>
</evidence>
<dbReference type="InterPro" id="IPR010775">
    <property type="entry name" value="DUF1365"/>
</dbReference>
<gene>
    <name evidence="1" type="ORF">DSCW_60670</name>
</gene>
<dbReference type="RefSeq" id="WP_155307267.1">
    <property type="nucleotide sequence ID" value="NZ_AP021875.1"/>
</dbReference>
<proteinExistence type="predicted"/>
<dbReference type="Gene3D" id="3.40.50.150">
    <property type="entry name" value="Vaccinia Virus protein VP39"/>
    <property type="match status" value="1"/>
</dbReference>
<dbReference type="SUPFAM" id="SSF53335">
    <property type="entry name" value="S-adenosyl-L-methionine-dependent methyltransferases"/>
    <property type="match status" value="1"/>
</dbReference>
<dbReference type="PANTHER" id="PTHR43667:SF2">
    <property type="entry name" value="FATTY ACID C-METHYL TRANSFERASE"/>
    <property type="match status" value="1"/>
</dbReference>
<evidence type="ECO:0000313" key="1">
    <source>
        <dbReference type="EMBL" id="BBO78650.1"/>
    </source>
</evidence>
<dbReference type="Pfam" id="PF02353">
    <property type="entry name" value="CMAS"/>
    <property type="match status" value="1"/>
</dbReference>
<dbReference type="OrthoDB" id="9782855at2"/>
<dbReference type="EMBL" id="AP021875">
    <property type="protein sequence ID" value="BBO78650.1"/>
    <property type="molecule type" value="Genomic_DNA"/>
</dbReference>
<evidence type="ECO:0000313" key="2">
    <source>
        <dbReference type="Proteomes" id="UP000427769"/>
    </source>
</evidence>
<dbReference type="InterPro" id="IPR029063">
    <property type="entry name" value="SAM-dependent_MTases_sf"/>
</dbReference>
<dbReference type="Pfam" id="PF07103">
    <property type="entry name" value="DUF1365"/>
    <property type="match status" value="1"/>
</dbReference>